<dbReference type="Proteomes" id="UP000182826">
    <property type="component" value="Unassembled WGS sequence"/>
</dbReference>
<accession>A0A1J7BTY2</accession>
<dbReference type="OrthoDB" id="1261607at2"/>
<dbReference type="RefSeq" id="WP_071636543.1">
    <property type="nucleotide sequence ID" value="NZ_MLFK01000006.1"/>
</dbReference>
<proteinExistence type="predicted"/>
<keyword evidence="2" id="KW-1185">Reference proteome</keyword>
<evidence type="ECO:0000313" key="2">
    <source>
        <dbReference type="Proteomes" id="UP000182826"/>
    </source>
</evidence>
<evidence type="ECO:0000313" key="1">
    <source>
        <dbReference type="EMBL" id="OIV42053.1"/>
    </source>
</evidence>
<comment type="caution">
    <text evidence="1">The sequence shown here is derived from an EMBL/GenBank/DDBJ whole genome shotgun (WGS) entry which is preliminary data.</text>
</comment>
<dbReference type="EMBL" id="MLFK01000006">
    <property type="protein sequence ID" value="OIV42053.1"/>
    <property type="molecule type" value="Genomic_DNA"/>
</dbReference>
<dbReference type="AlphaFoldDB" id="A0A1J7BTY2"/>
<organism evidence="1 2">
    <name type="scientific">Flavobacterium johnsoniae</name>
    <name type="common">Cytophaga johnsonae</name>
    <dbReference type="NCBI Taxonomy" id="986"/>
    <lineage>
        <taxon>Bacteria</taxon>
        <taxon>Pseudomonadati</taxon>
        <taxon>Bacteroidota</taxon>
        <taxon>Flavobacteriia</taxon>
        <taxon>Flavobacteriales</taxon>
        <taxon>Flavobacteriaceae</taxon>
        <taxon>Flavobacterium</taxon>
    </lineage>
</organism>
<gene>
    <name evidence="1" type="ORF">BKM63_10395</name>
</gene>
<sequence>MAILINKETLQFEPDADKKIIGQFIDYKTNLLIIEEIFIDTSFDNNIYVTTVDTANANIIDVKDRWKYIDYKERIENHGDFKAIEQRIVNKISGNESIYGEIYNENNLIYSVTKEGFSKEKIEGVYYDYLHLKDEEQKEYEQLIIKYNSYSLDEKAKYWAGGLFKSMRWQEESRLNPYDIYSEKWLLDTLNIDSNFLELLPKIYNIWGGMFDANKVDNIIQKLLKKINDTKK</sequence>
<name>A0A1J7BTY2_FLAJO</name>
<reference evidence="1 2" key="1">
    <citation type="submission" date="2016-10" db="EMBL/GenBank/DDBJ databases">
        <title>Draft Genome Sequence of Rhizobacteria Flavobacterium johnsoniae CI04.</title>
        <authorList>
            <person name="Bravo J.I."/>
            <person name="Lozano G.L."/>
            <person name="Handelsman J."/>
        </authorList>
    </citation>
    <scope>NUCLEOTIDE SEQUENCE [LARGE SCALE GENOMIC DNA]</scope>
    <source>
        <strain evidence="1 2">CI04</strain>
    </source>
</reference>
<protein>
    <submittedName>
        <fullName evidence="1">Uncharacterized protein</fullName>
    </submittedName>
</protein>